<gene>
    <name evidence="2" type="ordered locus">Hoch_0111</name>
</gene>
<evidence type="ECO:0000313" key="3">
    <source>
        <dbReference type="Proteomes" id="UP000001880"/>
    </source>
</evidence>
<keyword evidence="1" id="KW-1133">Transmembrane helix</keyword>
<accession>D0LGK6</accession>
<keyword evidence="1" id="KW-0812">Transmembrane</keyword>
<keyword evidence="3" id="KW-1185">Reference proteome</keyword>
<feature type="transmembrane region" description="Helical" evidence="1">
    <location>
        <begin position="158"/>
        <end position="178"/>
    </location>
</feature>
<keyword evidence="1" id="KW-0472">Membrane</keyword>
<evidence type="ECO:0000256" key="1">
    <source>
        <dbReference type="SAM" id="Phobius"/>
    </source>
</evidence>
<dbReference type="EMBL" id="CP001804">
    <property type="protein sequence ID" value="ACY12752.1"/>
    <property type="molecule type" value="Genomic_DNA"/>
</dbReference>
<sequence>MSGDKRPRGRCVAGTVCRGCGVRWLHERLVRCGARHSGQSAASAMLSSAGGGQQLARATDLARRRPCPNRRMGELLANSWRGRGFGSVLAGAAERAGDALGGGRGVGWALACGRASERSVVRVEELPGRPRKSLGHLGRGAPEQKYIPSSRPAMRPGILCWSKLGCFLGIMISVVYLFSRKKAGKGFHPAAAVVEVSSLPDERPDGAASKAKRHENFFETFLDTRNRNR</sequence>
<dbReference type="AlphaFoldDB" id="D0LGK6"/>
<protein>
    <submittedName>
        <fullName evidence="2">Uncharacterized protein</fullName>
    </submittedName>
</protein>
<evidence type="ECO:0000313" key="2">
    <source>
        <dbReference type="EMBL" id="ACY12752.1"/>
    </source>
</evidence>
<dbReference type="KEGG" id="hoh:Hoch_0111"/>
<proteinExistence type="predicted"/>
<reference evidence="2 3" key="1">
    <citation type="journal article" date="2010" name="Stand. Genomic Sci.">
        <title>Complete genome sequence of Haliangium ochraceum type strain (SMP-2).</title>
        <authorList>
            <consortium name="US DOE Joint Genome Institute (JGI-PGF)"/>
            <person name="Ivanova N."/>
            <person name="Daum C."/>
            <person name="Lang E."/>
            <person name="Abt B."/>
            <person name="Kopitz M."/>
            <person name="Saunders E."/>
            <person name="Lapidus A."/>
            <person name="Lucas S."/>
            <person name="Glavina Del Rio T."/>
            <person name="Nolan M."/>
            <person name="Tice H."/>
            <person name="Copeland A."/>
            <person name="Cheng J.F."/>
            <person name="Chen F."/>
            <person name="Bruce D."/>
            <person name="Goodwin L."/>
            <person name="Pitluck S."/>
            <person name="Mavromatis K."/>
            <person name="Pati A."/>
            <person name="Mikhailova N."/>
            <person name="Chen A."/>
            <person name="Palaniappan K."/>
            <person name="Land M."/>
            <person name="Hauser L."/>
            <person name="Chang Y.J."/>
            <person name="Jeffries C.D."/>
            <person name="Detter J.C."/>
            <person name="Brettin T."/>
            <person name="Rohde M."/>
            <person name="Goker M."/>
            <person name="Bristow J."/>
            <person name="Markowitz V."/>
            <person name="Eisen J.A."/>
            <person name="Hugenholtz P."/>
            <person name="Kyrpides N.C."/>
            <person name="Klenk H.P."/>
        </authorList>
    </citation>
    <scope>NUCLEOTIDE SEQUENCE [LARGE SCALE GENOMIC DNA]</scope>
    <source>
        <strain evidence="3">DSM 14365 / CIP 107738 / JCM 11303 / AJ 13395 / SMP-2</strain>
    </source>
</reference>
<dbReference type="HOGENOM" id="CLU_1208414_0_0_7"/>
<organism evidence="2 3">
    <name type="scientific">Haliangium ochraceum (strain DSM 14365 / JCM 11303 / SMP-2)</name>
    <dbReference type="NCBI Taxonomy" id="502025"/>
    <lineage>
        <taxon>Bacteria</taxon>
        <taxon>Pseudomonadati</taxon>
        <taxon>Myxococcota</taxon>
        <taxon>Polyangia</taxon>
        <taxon>Haliangiales</taxon>
        <taxon>Kofleriaceae</taxon>
        <taxon>Haliangium</taxon>
    </lineage>
</organism>
<name>D0LGK6_HALO1</name>
<dbReference type="Proteomes" id="UP000001880">
    <property type="component" value="Chromosome"/>
</dbReference>